<protein>
    <recommendedName>
        <fullName evidence="3">Potassium channel domain-containing protein</fullName>
    </recommendedName>
</protein>
<comment type="caution">
    <text evidence="4">The sequence shown here is derived from an EMBL/GenBank/DDBJ whole genome shotgun (WGS) entry which is preliminary data.</text>
</comment>
<dbReference type="Proteomes" id="UP000584931">
    <property type="component" value="Unassembled WGS sequence"/>
</dbReference>
<dbReference type="Pfam" id="PF07885">
    <property type="entry name" value="Ion_trans_2"/>
    <property type="match status" value="1"/>
</dbReference>
<evidence type="ECO:0000313" key="5">
    <source>
        <dbReference type="Proteomes" id="UP000584931"/>
    </source>
</evidence>
<proteinExistence type="predicted"/>
<feature type="transmembrane region" description="Helical" evidence="1">
    <location>
        <begin position="61"/>
        <end position="87"/>
    </location>
</feature>
<evidence type="ECO:0000259" key="3">
    <source>
        <dbReference type="Pfam" id="PF07885"/>
    </source>
</evidence>
<accession>A0A7Y9XGW9</accession>
<dbReference type="InterPro" id="IPR013099">
    <property type="entry name" value="K_chnl_dom"/>
</dbReference>
<dbReference type="AlphaFoldDB" id="A0A7Y9XGW9"/>
<feature type="signal peptide" evidence="2">
    <location>
        <begin position="1"/>
        <end position="21"/>
    </location>
</feature>
<dbReference type="Gene3D" id="1.10.287.70">
    <property type="match status" value="1"/>
</dbReference>
<feature type="chain" id="PRO_5030547815" description="Potassium channel domain-containing protein" evidence="2">
    <location>
        <begin position="22"/>
        <end position="362"/>
    </location>
</feature>
<gene>
    <name evidence="4" type="ORF">HNR06_005203</name>
</gene>
<feature type="transmembrane region" description="Helical" evidence="1">
    <location>
        <begin position="133"/>
        <end position="154"/>
    </location>
</feature>
<keyword evidence="1" id="KW-0472">Membrane</keyword>
<name>A0A7Y9XGW9_9ACTN</name>
<evidence type="ECO:0000256" key="1">
    <source>
        <dbReference type="SAM" id="Phobius"/>
    </source>
</evidence>
<evidence type="ECO:0000256" key="2">
    <source>
        <dbReference type="SAM" id="SignalP"/>
    </source>
</evidence>
<keyword evidence="1" id="KW-0812">Transmembrane</keyword>
<dbReference type="EMBL" id="JACCHL010000001">
    <property type="protein sequence ID" value="NYH55614.1"/>
    <property type="molecule type" value="Genomic_DNA"/>
</dbReference>
<organism evidence="4 5">
    <name type="scientific">Nocardiopsis sinuspersici</name>
    <dbReference type="NCBI Taxonomy" id="501010"/>
    <lineage>
        <taxon>Bacteria</taxon>
        <taxon>Bacillati</taxon>
        <taxon>Actinomycetota</taxon>
        <taxon>Actinomycetes</taxon>
        <taxon>Streptosporangiales</taxon>
        <taxon>Nocardiopsidaceae</taxon>
        <taxon>Nocardiopsis</taxon>
    </lineage>
</organism>
<sequence length="362" mass="39624">MVFVSVLGLLFAVLVVCDAAATVLHPDAEGLLAGSIRKVVWRTAAFASARLPRAARRMLSLAGPVILLATFVVWIVLLTLGLAVAVWPTMEEDFKLQPGLAPVTFLDALYFAGGTVPVLGYGDITPVSTEGQLVSLFGAAVGFALFTGMATYAIQVTSGVSKRNRFTLAVHDDVRGLGGVTVFAEYLARDGVGETRAHCRSWTESLREIDEMVHRYPLVAFTYRSRRDEYDPEPALRRLAEISVAALVASGRDPALRASAESLRRALVRLQRTIAGTYFGKHVARRLADPRPTEDDRRAVDTVDRMLTARLDGSPGADHGIGREHGNEHDRAVETVHLCRVFLEGLHEWARTEAPPQEWETR</sequence>
<keyword evidence="2" id="KW-0732">Signal</keyword>
<reference evidence="4 5" key="1">
    <citation type="submission" date="2020-07" db="EMBL/GenBank/DDBJ databases">
        <title>Sequencing the genomes of 1000 actinobacteria strains.</title>
        <authorList>
            <person name="Klenk H.-P."/>
        </authorList>
    </citation>
    <scope>NUCLEOTIDE SEQUENCE [LARGE SCALE GENOMIC DNA]</scope>
    <source>
        <strain evidence="4 5">DSM 45278</strain>
    </source>
</reference>
<keyword evidence="1" id="KW-1133">Transmembrane helix</keyword>
<feature type="domain" description="Potassium channel" evidence="3">
    <location>
        <begin position="84"/>
        <end position="156"/>
    </location>
</feature>
<evidence type="ECO:0000313" key="4">
    <source>
        <dbReference type="EMBL" id="NYH55614.1"/>
    </source>
</evidence>
<feature type="transmembrane region" description="Helical" evidence="1">
    <location>
        <begin position="99"/>
        <end position="121"/>
    </location>
</feature>
<dbReference type="RefSeq" id="WP_179811611.1">
    <property type="nucleotide sequence ID" value="NZ_JACCHL010000001.1"/>
</dbReference>
<dbReference type="SUPFAM" id="SSF81324">
    <property type="entry name" value="Voltage-gated potassium channels"/>
    <property type="match status" value="1"/>
</dbReference>